<dbReference type="RefSeq" id="XP_004183833.1">
    <property type="nucleotide sequence ID" value="XM_004183785.1"/>
</dbReference>
<dbReference type="AlphaFoldDB" id="A0A0A1TVM1"/>
<name>A0A0A1TVM1_ENTIV</name>
<dbReference type="VEuPathDB" id="AmoebaDB:EIN_169020"/>
<evidence type="ECO:0000313" key="3">
    <source>
        <dbReference type="Proteomes" id="UP000014680"/>
    </source>
</evidence>
<sequence>MTQTAVVQLVQKILDARITSIETQLFALDKRITEEVTLLNSKLLNIQNLQSSAQLNSTSKSFRDSSLSSECITSTPRSNSSGVGSSPPETGDSPRDPRSSLSRKKVELNTTIKAESKLLEESPRRKVLHGPKKSSAKTMKDPHTTRKTLEIEKEPPLIDEPEKLRRTSTLTSQIRPKVCTMDRDSIEVEFKRKKAEQEKEDAKIPFNEKLFLTRSKVSDILYITCQESEEQSIVSQWLQNYGAKSLLENFDTTQPKGIVVITKQKEDLEKMLNRVNDMFVDPVCVIVGIGETSGVDLKVNVNNGKVIDNDGKVEKIIKALGN</sequence>
<proteinExistence type="predicted"/>
<gene>
    <name evidence="2" type="ORF">EIN_169020</name>
</gene>
<dbReference type="Proteomes" id="UP000014680">
    <property type="component" value="Unassembled WGS sequence"/>
</dbReference>
<dbReference type="KEGG" id="eiv:EIN_169020"/>
<dbReference type="GeneID" id="14883643"/>
<protein>
    <submittedName>
        <fullName evidence="2">Uncharacterized protein</fullName>
    </submittedName>
</protein>
<evidence type="ECO:0000256" key="1">
    <source>
        <dbReference type="SAM" id="MobiDB-lite"/>
    </source>
</evidence>
<feature type="compositionally biased region" description="Polar residues" evidence="1">
    <location>
        <begin position="54"/>
        <end position="88"/>
    </location>
</feature>
<accession>A0A0A1TVM1</accession>
<organism evidence="2 3">
    <name type="scientific">Entamoeba invadens IP1</name>
    <dbReference type="NCBI Taxonomy" id="370355"/>
    <lineage>
        <taxon>Eukaryota</taxon>
        <taxon>Amoebozoa</taxon>
        <taxon>Evosea</taxon>
        <taxon>Archamoebae</taxon>
        <taxon>Mastigamoebida</taxon>
        <taxon>Entamoebidae</taxon>
        <taxon>Entamoeba</taxon>
    </lineage>
</organism>
<feature type="region of interest" description="Disordered" evidence="1">
    <location>
        <begin position="54"/>
        <end position="144"/>
    </location>
</feature>
<keyword evidence="3" id="KW-1185">Reference proteome</keyword>
<dbReference type="EMBL" id="KB207112">
    <property type="protein sequence ID" value="ELP84487.1"/>
    <property type="molecule type" value="Genomic_DNA"/>
</dbReference>
<evidence type="ECO:0000313" key="2">
    <source>
        <dbReference type="EMBL" id="ELP84487.1"/>
    </source>
</evidence>
<reference evidence="2 3" key="1">
    <citation type="submission" date="2012-10" db="EMBL/GenBank/DDBJ databases">
        <authorList>
            <person name="Zafar N."/>
            <person name="Inman J."/>
            <person name="Hall N."/>
            <person name="Lorenzi H."/>
            <person name="Caler E."/>
        </authorList>
    </citation>
    <scope>NUCLEOTIDE SEQUENCE [LARGE SCALE GENOMIC DNA]</scope>
    <source>
        <strain evidence="2 3">IP1</strain>
    </source>
</reference>
<feature type="compositionally biased region" description="Basic residues" evidence="1">
    <location>
        <begin position="125"/>
        <end position="135"/>
    </location>
</feature>
<feature type="compositionally biased region" description="Basic and acidic residues" evidence="1">
    <location>
        <begin position="114"/>
        <end position="124"/>
    </location>
</feature>